<proteinExistence type="predicted"/>
<sequence>ELFTRVLTTTKATVKSTFTVFCEQDVIDANELTRKYYTIANDTTKHSDSIKAVFDQAAADCKTEDVNMVQFALMTFVTHHHNARKKKIRIPSLARRNPGLSAPAKPVYITPGPFIGSRPVAPTQDVSSEQVLDYWREDPNLNQHHEHWHIVYTNQPLPDPQFPHDKSKEYIKDRQGELFIYMHRQMVARYNAERLGVGLGAVIPLENYHELIPEGYFPSQHLVDDMDNTTFSSRASGLKLVDVSKKGRPDQHIKVSELARLRDLIKKTIEQGHFDDTKKTPVTAELLGRAIESGLQSMTGFDQYGPFHNIGHMLLAFINCQNTKELDRGVMGDVRVACRDPVFWKWHKHVDDLFRIYQEKLGPNHFNDCPPVKISSDGIILCFKDKIPGIKGLKDPQQDIEATKWGEQTFGGHHFHKEHDLQSTNVLETKMKQRKHAWLEDDQSTQIIEYLFPREWYYFFRVENTSNTNINVTIRVFIVPIERCDSFNEWIEVDKFKQELPPKCGTVVARDCDRSSVVRQPPQKTIDELDDTAIAANTEDQESDEEKYCDCGWPFHLLLPRGSRNGMKFKLFVFISDWEKDKVPQVSRCGSLSFCGAEGPKDKYPDIRPMGYPFDRPFKD</sequence>
<evidence type="ECO:0000313" key="2">
    <source>
        <dbReference type="Proteomes" id="UP000789920"/>
    </source>
</evidence>
<gene>
    <name evidence="1" type="ORF">RPERSI_LOCUS17060</name>
</gene>
<feature type="non-terminal residue" evidence="1">
    <location>
        <position position="620"/>
    </location>
</feature>
<dbReference type="EMBL" id="CAJVQC010043223">
    <property type="protein sequence ID" value="CAG8777003.1"/>
    <property type="molecule type" value="Genomic_DNA"/>
</dbReference>
<name>A0ACA9R4P8_9GLOM</name>
<comment type="caution">
    <text evidence="1">The sequence shown here is derived from an EMBL/GenBank/DDBJ whole genome shotgun (WGS) entry which is preliminary data.</text>
</comment>
<organism evidence="1 2">
    <name type="scientific">Racocetra persica</name>
    <dbReference type="NCBI Taxonomy" id="160502"/>
    <lineage>
        <taxon>Eukaryota</taxon>
        <taxon>Fungi</taxon>
        <taxon>Fungi incertae sedis</taxon>
        <taxon>Mucoromycota</taxon>
        <taxon>Glomeromycotina</taxon>
        <taxon>Glomeromycetes</taxon>
        <taxon>Diversisporales</taxon>
        <taxon>Gigasporaceae</taxon>
        <taxon>Racocetra</taxon>
    </lineage>
</organism>
<reference evidence="1" key="1">
    <citation type="submission" date="2021-06" db="EMBL/GenBank/DDBJ databases">
        <authorList>
            <person name="Kallberg Y."/>
            <person name="Tangrot J."/>
            <person name="Rosling A."/>
        </authorList>
    </citation>
    <scope>NUCLEOTIDE SEQUENCE</scope>
    <source>
        <strain evidence="1">MA461A</strain>
    </source>
</reference>
<feature type="non-terminal residue" evidence="1">
    <location>
        <position position="1"/>
    </location>
</feature>
<evidence type="ECO:0000313" key="1">
    <source>
        <dbReference type="EMBL" id="CAG8777003.1"/>
    </source>
</evidence>
<dbReference type="Proteomes" id="UP000789920">
    <property type="component" value="Unassembled WGS sequence"/>
</dbReference>
<protein>
    <submittedName>
        <fullName evidence="1">28129_t:CDS:1</fullName>
    </submittedName>
</protein>
<accession>A0ACA9R4P8</accession>
<keyword evidence="2" id="KW-1185">Reference proteome</keyword>